<dbReference type="AlphaFoldDB" id="A0A937XKM5"/>
<proteinExistence type="predicted"/>
<dbReference type="EMBL" id="VGIR01000147">
    <property type="protein sequence ID" value="MBM3332830.1"/>
    <property type="molecule type" value="Genomic_DNA"/>
</dbReference>
<dbReference type="InterPro" id="IPR026444">
    <property type="entry name" value="Secre_tail"/>
</dbReference>
<organism evidence="2 3">
    <name type="scientific">candidate division WOR-3 bacterium</name>
    <dbReference type="NCBI Taxonomy" id="2052148"/>
    <lineage>
        <taxon>Bacteria</taxon>
        <taxon>Bacteria division WOR-3</taxon>
    </lineage>
</organism>
<dbReference type="Pfam" id="PF18962">
    <property type="entry name" value="Por_Secre_tail"/>
    <property type="match status" value="1"/>
</dbReference>
<feature type="domain" description="Secretion system C-terminal sorting" evidence="1">
    <location>
        <begin position="440"/>
        <end position="515"/>
    </location>
</feature>
<protein>
    <submittedName>
        <fullName evidence="2">T9SS type A sorting domain-containing protein</fullName>
    </submittedName>
</protein>
<sequence>MYHDASGNCQYCPHLWQGGRFGGPPGPIYNHDTRYFWRPESIRDSAQLWEYGGHHETDPAYAWRGHCDGITCASIMEPDVLPQDCGALGQDDLEGLLAEIYGDCDLHYWTDLNAKPGDVWFYLREWLKVQPVHAPRVLAVDFDTANVHFYAVYGYRIDGDVVDDTLFRGIMTLYYEKHTHGALYDPDSAWYEFECKCLGSGVGFGPKTGTGAWCGSRYGPERYDGQRFDCPPDQVCTAESLPHTKGTRNWFVCDSTLAALDTLKRVIEHKTIILDDAYADSWYIDPPPDNHPRVRRPGFADSCWASDDVTRNKYTAIMWYPRLACTGSWSFYVYKTPPVDGDTLDPFADVGWDIPEIGNRKYWPYSQAVPPFDTWQFLGSHSLVQESVWIFVSRWDDLGRYHFTYFDAVRLELNEGGLEGGASAATIALGDASQFIRVTPNPVRRVARISYALSTLGSAEIVVYDVTGRAVQRASQFSTRAGPQNVTIPLDGLAAGAYIVRVNACGERQTCRFVVCR</sequence>
<name>A0A937XKM5_UNCW3</name>
<evidence type="ECO:0000313" key="3">
    <source>
        <dbReference type="Proteomes" id="UP000779900"/>
    </source>
</evidence>
<dbReference type="NCBIfam" id="TIGR04183">
    <property type="entry name" value="Por_Secre_tail"/>
    <property type="match status" value="1"/>
</dbReference>
<evidence type="ECO:0000313" key="2">
    <source>
        <dbReference type="EMBL" id="MBM3332830.1"/>
    </source>
</evidence>
<dbReference type="Proteomes" id="UP000779900">
    <property type="component" value="Unassembled WGS sequence"/>
</dbReference>
<accession>A0A937XKM5</accession>
<evidence type="ECO:0000259" key="1">
    <source>
        <dbReference type="Pfam" id="PF18962"/>
    </source>
</evidence>
<gene>
    <name evidence="2" type="ORF">FJY68_13450</name>
</gene>
<reference evidence="2" key="1">
    <citation type="submission" date="2019-03" db="EMBL/GenBank/DDBJ databases">
        <title>Lake Tanganyika Metagenome-Assembled Genomes (MAGs).</title>
        <authorList>
            <person name="Tran P."/>
        </authorList>
    </citation>
    <scope>NUCLEOTIDE SEQUENCE</scope>
    <source>
        <strain evidence="2">K_DeepCast_150m_m2_040</strain>
    </source>
</reference>
<comment type="caution">
    <text evidence="2">The sequence shown here is derived from an EMBL/GenBank/DDBJ whole genome shotgun (WGS) entry which is preliminary data.</text>
</comment>